<keyword evidence="2 5" id="KW-0812">Transmembrane</keyword>
<organism evidence="6 7">
    <name type="scientific">Aliikangiella maris</name>
    <dbReference type="NCBI Taxonomy" id="3162458"/>
    <lineage>
        <taxon>Bacteria</taxon>
        <taxon>Pseudomonadati</taxon>
        <taxon>Pseudomonadota</taxon>
        <taxon>Gammaproteobacteria</taxon>
        <taxon>Oceanospirillales</taxon>
        <taxon>Pleioneaceae</taxon>
        <taxon>Aliikangiella</taxon>
    </lineage>
</organism>
<evidence type="ECO:0000313" key="7">
    <source>
        <dbReference type="Proteomes" id="UP001548189"/>
    </source>
</evidence>
<keyword evidence="7" id="KW-1185">Reference proteome</keyword>
<evidence type="ECO:0000313" key="6">
    <source>
        <dbReference type="EMBL" id="MET1255608.1"/>
    </source>
</evidence>
<dbReference type="EMBL" id="JBEVCJ010000011">
    <property type="protein sequence ID" value="MET1255608.1"/>
    <property type="molecule type" value="Genomic_DNA"/>
</dbReference>
<feature type="transmembrane region" description="Helical" evidence="5">
    <location>
        <begin position="6"/>
        <end position="24"/>
    </location>
</feature>
<comment type="caution">
    <text evidence="6">The sequence shown here is derived from an EMBL/GenBank/DDBJ whole genome shotgun (WGS) entry which is preliminary data.</text>
</comment>
<proteinExistence type="predicted"/>
<feature type="transmembrane region" description="Helical" evidence="5">
    <location>
        <begin position="106"/>
        <end position="127"/>
    </location>
</feature>
<accession>A0ABV2BV18</accession>
<dbReference type="InterPro" id="IPR052719">
    <property type="entry name" value="CvpA-like"/>
</dbReference>
<protein>
    <submittedName>
        <fullName evidence="6">CvpA family protein</fullName>
    </submittedName>
</protein>
<feature type="transmembrane region" description="Helical" evidence="5">
    <location>
        <begin position="31"/>
        <end position="52"/>
    </location>
</feature>
<dbReference type="Proteomes" id="UP001548189">
    <property type="component" value="Unassembled WGS sequence"/>
</dbReference>
<dbReference type="InterPro" id="IPR003825">
    <property type="entry name" value="Colicin-V_CvpA"/>
</dbReference>
<sequence length="170" mass="19052">MQWVDWAILIIICISAGVSLLRGFVREALSLAGWIVAFFIAKGFYQDVALLLEDQIDTPSLRYGVAWAALFFITLTVTGLINYIIGKLVEKAGLSGMDRIMGMAFGALRGILVVSVAVITLNAFTLVQQDPWWKKSRLIPHVEMIGNWFYDHFKDSIPDVNRKLTSEQNS</sequence>
<keyword evidence="3 5" id="KW-1133">Transmembrane helix</keyword>
<reference evidence="6 7" key="1">
    <citation type="submission" date="2024-06" db="EMBL/GenBank/DDBJ databases">
        <authorList>
            <person name="Li F."/>
        </authorList>
    </citation>
    <scope>NUCLEOTIDE SEQUENCE [LARGE SCALE GENOMIC DNA]</scope>
    <source>
        <strain evidence="6 7">GXAS 311</strain>
    </source>
</reference>
<evidence type="ECO:0000256" key="3">
    <source>
        <dbReference type="ARBA" id="ARBA00022989"/>
    </source>
</evidence>
<name>A0ABV2BV18_9GAMM</name>
<keyword evidence="4 5" id="KW-0472">Membrane</keyword>
<comment type="subcellular location">
    <subcellularLocation>
        <location evidence="1">Membrane</location>
        <topology evidence="1">Multi-pass membrane protein</topology>
    </subcellularLocation>
</comment>
<feature type="transmembrane region" description="Helical" evidence="5">
    <location>
        <begin position="64"/>
        <end position="85"/>
    </location>
</feature>
<evidence type="ECO:0000256" key="5">
    <source>
        <dbReference type="SAM" id="Phobius"/>
    </source>
</evidence>
<evidence type="ECO:0000256" key="1">
    <source>
        <dbReference type="ARBA" id="ARBA00004141"/>
    </source>
</evidence>
<dbReference type="PANTHER" id="PTHR36926">
    <property type="entry name" value="COLICIN V PRODUCTION PROTEIN"/>
    <property type="match status" value="1"/>
</dbReference>
<evidence type="ECO:0000256" key="4">
    <source>
        <dbReference type="ARBA" id="ARBA00023136"/>
    </source>
</evidence>
<dbReference type="PANTHER" id="PTHR36926:SF1">
    <property type="entry name" value="COLICIN V PRODUCTION PROTEIN"/>
    <property type="match status" value="1"/>
</dbReference>
<dbReference type="Pfam" id="PF02674">
    <property type="entry name" value="Colicin_V"/>
    <property type="match status" value="1"/>
</dbReference>
<dbReference type="RefSeq" id="WP_353896191.1">
    <property type="nucleotide sequence ID" value="NZ_JBEVCJ010000011.1"/>
</dbReference>
<gene>
    <name evidence="6" type="ORF">ABVT43_10765</name>
</gene>
<evidence type="ECO:0000256" key="2">
    <source>
        <dbReference type="ARBA" id="ARBA00022692"/>
    </source>
</evidence>